<dbReference type="RefSeq" id="WP_347436635.1">
    <property type="nucleotide sequence ID" value="NZ_CP089291.1"/>
</dbReference>
<reference evidence="1" key="1">
    <citation type="submission" date="2021-12" db="EMBL/GenBank/DDBJ databases">
        <title>Alicyclobacillaceae gen. nov., sp. nov., isolated from chalcocite enrichment system.</title>
        <authorList>
            <person name="Jiang Z."/>
        </authorList>
    </citation>
    <scope>NUCLEOTIDE SEQUENCE</scope>
    <source>
        <strain evidence="1">MYW30-H2</strain>
    </source>
</reference>
<proteinExistence type="predicted"/>
<evidence type="ECO:0000313" key="1">
    <source>
        <dbReference type="EMBL" id="UOF89940.1"/>
    </source>
</evidence>
<accession>A0ABY4CQ26</accession>
<name>A0ABY4CQ26_9BACL</name>
<gene>
    <name evidence="1" type="ORF">LSG31_19045</name>
</gene>
<evidence type="ECO:0000313" key="2">
    <source>
        <dbReference type="Proteomes" id="UP000830167"/>
    </source>
</evidence>
<sequence>MKELSIDDLNEWIESKKNHVDRTLLNLKSERTIRTRTRDAGESRILDRLCKKKFEQALVSGKVRIINSKEWYYEAD</sequence>
<protein>
    <submittedName>
        <fullName evidence="1">Uncharacterized protein</fullName>
    </submittedName>
</protein>
<organism evidence="1 2">
    <name type="scientific">Fodinisporobacter ferrooxydans</name>
    <dbReference type="NCBI Taxonomy" id="2901836"/>
    <lineage>
        <taxon>Bacteria</taxon>
        <taxon>Bacillati</taxon>
        <taxon>Bacillota</taxon>
        <taxon>Bacilli</taxon>
        <taxon>Bacillales</taxon>
        <taxon>Alicyclobacillaceae</taxon>
        <taxon>Fodinisporobacter</taxon>
    </lineage>
</organism>
<dbReference type="Proteomes" id="UP000830167">
    <property type="component" value="Chromosome"/>
</dbReference>
<dbReference type="EMBL" id="CP089291">
    <property type="protein sequence ID" value="UOF89940.1"/>
    <property type="molecule type" value="Genomic_DNA"/>
</dbReference>
<keyword evidence="2" id="KW-1185">Reference proteome</keyword>